<comment type="caution">
    <text evidence="3">The sequence shown here is derived from an EMBL/GenBank/DDBJ whole genome shotgun (WGS) entry which is preliminary data.</text>
</comment>
<gene>
    <name evidence="3" type="ORF">QTP70_012046</name>
</gene>
<dbReference type="EMBL" id="JAUCMX010000007">
    <property type="protein sequence ID" value="KAK3539715.1"/>
    <property type="molecule type" value="Genomic_DNA"/>
</dbReference>
<dbReference type="PANTHER" id="PTHR46148">
    <property type="entry name" value="CHROMO DOMAIN-CONTAINING PROTEIN"/>
    <property type="match status" value="1"/>
</dbReference>
<feature type="coiled-coil region" evidence="1">
    <location>
        <begin position="226"/>
        <end position="253"/>
    </location>
</feature>
<evidence type="ECO:0000256" key="1">
    <source>
        <dbReference type="SAM" id="Coils"/>
    </source>
</evidence>
<evidence type="ECO:0000313" key="4">
    <source>
        <dbReference type="Proteomes" id="UP001274896"/>
    </source>
</evidence>
<dbReference type="PANTHER" id="PTHR46148:SF60">
    <property type="entry name" value="CHROMO DOMAIN-CONTAINING PROTEIN"/>
    <property type="match status" value="1"/>
</dbReference>
<sequence length="335" mass="38417">MGLTPFQCVLGYQLPLFPWSGEPSDVPAVEEWYRRSQEVWERAHVRLQRAVCRQRIQADRRCRPHPSYQVGQKVWLSTRNLCLKLSCRKLSPKFIGPFEIIHQVNPVAYRLRLPVAYRIYPTFHVSLLKPAHPSAGGVTDGGEPPPLLDIEGTCSPGLQAGLITAPVARGLGGMTIQDLQDELCTQRDLNELLQRENSAGSLGSPPDCFPYLELNKDNFHYLQTENEQQTKELFLLRKTLEEMELRMKKQKQTLSVRDESIKKLLEMLQEKGPTRSGLPDEDGLRVCRAEDMLGHLGDIQELKEKENKHLITKNQTIYELDQVQEQINMHFEKLL</sequence>
<protein>
    <recommendedName>
        <fullName evidence="2">Tf2-1-like SH3-like domain-containing protein</fullName>
    </recommendedName>
</protein>
<dbReference type="Pfam" id="PF10174">
    <property type="entry name" value="Cast"/>
    <property type="match status" value="1"/>
</dbReference>
<dbReference type="InterPro" id="IPR056924">
    <property type="entry name" value="SH3_Tf2-1"/>
</dbReference>
<reference evidence="3" key="1">
    <citation type="submission" date="2023-06" db="EMBL/GenBank/DDBJ databases">
        <title>Male Hemibagrus guttatus genome.</title>
        <authorList>
            <person name="Bian C."/>
        </authorList>
    </citation>
    <scope>NUCLEOTIDE SEQUENCE</scope>
    <source>
        <strain evidence="3">Male_cb2023</strain>
        <tissue evidence="3">Muscle</tissue>
    </source>
</reference>
<dbReference type="Proteomes" id="UP001274896">
    <property type="component" value="Unassembled WGS sequence"/>
</dbReference>
<dbReference type="AlphaFoldDB" id="A0AAE0V625"/>
<accession>A0AAE0V625</accession>
<keyword evidence="4" id="KW-1185">Reference proteome</keyword>
<name>A0AAE0V625_9TELE</name>
<dbReference type="Pfam" id="PF24626">
    <property type="entry name" value="SH3_Tf2-1"/>
    <property type="match status" value="1"/>
</dbReference>
<feature type="domain" description="Tf2-1-like SH3-like" evidence="2">
    <location>
        <begin position="71"/>
        <end position="132"/>
    </location>
</feature>
<organism evidence="3 4">
    <name type="scientific">Hemibagrus guttatus</name>
    <dbReference type="NCBI Taxonomy" id="175788"/>
    <lineage>
        <taxon>Eukaryota</taxon>
        <taxon>Metazoa</taxon>
        <taxon>Chordata</taxon>
        <taxon>Craniata</taxon>
        <taxon>Vertebrata</taxon>
        <taxon>Euteleostomi</taxon>
        <taxon>Actinopterygii</taxon>
        <taxon>Neopterygii</taxon>
        <taxon>Teleostei</taxon>
        <taxon>Ostariophysi</taxon>
        <taxon>Siluriformes</taxon>
        <taxon>Bagridae</taxon>
        <taxon>Hemibagrus</taxon>
    </lineage>
</organism>
<dbReference type="InterPro" id="IPR019323">
    <property type="entry name" value="ELKS/CAST"/>
</dbReference>
<evidence type="ECO:0000259" key="2">
    <source>
        <dbReference type="Pfam" id="PF24626"/>
    </source>
</evidence>
<keyword evidence="1" id="KW-0175">Coiled coil</keyword>
<evidence type="ECO:0000313" key="3">
    <source>
        <dbReference type="EMBL" id="KAK3539715.1"/>
    </source>
</evidence>
<proteinExistence type="predicted"/>